<proteinExistence type="predicted"/>
<protein>
    <submittedName>
        <fullName evidence="1">Uncharacterized protein</fullName>
    </submittedName>
</protein>
<keyword evidence="2" id="KW-1185">Reference proteome</keyword>
<accession>A0A090SZR5</accession>
<organism evidence="1 2">
    <name type="scientific">Vibrio maritimus</name>
    <dbReference type="NCBI Taxonomy" id="990268"/>
    <lineage>
        <taxon>Bacteria</taxon>
        <taxon>Pseudomonadati</taxon>
        <taxon>Pseudomonadota</taxon>
        <taxon>Gammaproteobacteria</taxon>
        <taxon>Vibrionales</taxon>
        <taxon>Vibrionaceae</taxon>
        <taxon>Vibrio</taxon>
    </lineage>
</organism>
<evidence type="ECO:0000313" key="1">
    <source>
        <dbReference type="EMBL" id="GAL33285.1"/>
    </source>
</evidence>
<name>A0A090SZR5_9VIBR</name>
<dbReference type="Proteomes" id="UP000029224">
    <property type="component" value="Unassembled WGS sequence"/>
</dbReference>
<evidence type="ECO:0000313" key="2">
    <source>
        <dbReference type="Proteomes" id="UP000029224"/>
    </source>
</evidence>
<reference evidence="1 2" key="2">
    <citation type="submission" date="2014-09" db="EMBL/GenBank/DDBJ databases">
        <authorList>
            <consortium name="NBRP consortium"/>
            <person name="Sawabe T."/>
            <person name="Meirelles P."/>
            <person name="Nakanishi M."/>
            <person name="Sayaka M."/>
            <person name="Hattori M."/>
            <person name="Ohkuma M."/>
        </authorList>
    </citation>
    <scope>NUCLEOTIDE SEQUENCE [LARGE SCALE GENOMIC DNA]</scope>
    <source>
        <strain evidence="1 2">JCM 19240</strain>
    </source>
</reference>
<dbReference type="EMBL" id="BBMT01000003">
    <property type="protein sequence ID" value="GAL33285.1"/>
    <property type="molecule type" value="Genomic_DNA"/>
</dbReference>
<comment type="caution">
    <text evidence="1">The sequence shown here is derived from an EMBL/GenBank/DDBJ whole genome shotgun (WGS) entry which is preliminary data.</text>
</comment>
<dbReference type="AlphaFoldDB" id="A0A090SZR5"/>
<gene>
    <name evidence="1" type="ORF">JCM19240_1981</name>
</gene>
<dbReference type="OrthoDB" id="5855346at2"/>
<reference evidence="1 2" key="1">
    <citation type="submission" date="2014-09" db="EMBL/GenBank/DDBJ databases">
        <title>Vibrio maritimus JCM 19240. (C210) whole genome shotgun sequence.</title>
        <authorList>
            <person name="Sawabe T."/>
            <person name="Meirelles P."/>
            <person name="Nakanishi M."/>
            <person name="Sayaka M."/>
            <person name="Hattori M."/>
            <person name="Ohkuma M."/>
        </authorList>
    </citation>
    <scope>NUCLEOTIDE SEQUENCE [LARGE SCALE GENOMIC DNA]</scope>
    <source>
        <strain evidence="1 2">JCM 19240</strain>
    </source>
</reference>
<sequence>MRGLFVGTKHPEHYQFCSNLGPTNQPLDSAFWNEARIGNVGFAELRSPTHDGNTSFALALYQNENVAIATINYGYPRVVGTRRASENTSNTSL</sequence>